<dbReference type="RefSeq" id="WP_156115663.1">
    <property type="nucleotide sequence ID" value="NZ_JQEC01000011.1"/>
</dbReference>
<proteinExistence type="predicted"/>
<dbReference type="InterPro" id="IPR002104">
    <property type="entry name" value="Integrase_catalytic"/>
</dbReference>
<dbReference type="GO" id="GO:0015074">
    <property type="term" value="P:DNA integration"/>
    <property type="evidence" value="ECO:0007669"/>
    <property type="project" value="InterPro"/>
</dbReference>
<accession>A0A099L2W1</accession>
<dbReference type="EMBL" id="JQEC01000011">
    <property type="protein sequence ID" value="KGJ96193.1"/>
    <property type="molecule type" value="Genomic_DNA"/>
</dbReference>
<name>A0A099L2W1_COLPS</name>
<protein>
    <submittedName>
        <fullName evidence="3">Integrase family protein</fullName>
    </submittedName>
</protein>
<comment type="caution">
    <text evidence="3">The sequence shown here is derived from an EMBL/GenBank/DDBJ whole genome shotgun (WGS) entry which is preliminary data.</text>
</comment>
<dbReference type="Gene3D" id="1.10.443.10">
    <property type="entry name" value="Intergrase catalytic core"/>
    <property type="match status" value="1"/>
</dbReference>
<dbReference type="GO" id="GO:0006310">
    <property type="term" value="P:DNA recombination"/>
    <property type="evidence" value="ECO:0007669"/>
    <property type="project" value="UniProtKB-KW"/>
</dbReference>
<dbReference type="Pfam" id="PF00589">
    <property type="entry name" value="Phage_integrase"/>
    <property type="match status" value="1"/>
</dbReference>
<reference evidence="3 4" key="1">
    <citation type="submission" date="2014-08" db="EMBL/GenBank/DDBJ databases">
        <title>Genomic and Phenotypic Diversity of Colwellia psychrerythraea strains from Disparate Marine Basins.</title>
        <authorList>
            <person name="Techtmann S.M."/>
            <person name="Stelling S.C."/>
            <person name="Utturkar S.M."/>
            <person name="Alshibli N."/>
            <person name="Harris A."/>
            <person name="Brown S.D."/>
            <person name="Hazen T.C."/>
        </authorList>
    </citation>
    <scope>NUCLEOTIDE SEQUENCE [LARGE SCALE GENOMIC DNA]</scope>
    <source>
        <strain evidence="3 4">GAB14E</strain>
    </source>
</reference>
<dbReference type="PROSITE" id="PS51898">
    <property type="entry name" value="TYR_RECOMBINASE"/>
    <property type="match status" value="1"/>
</dbReference>
<dbReference type="InterPro" id="IPR011010">
    <property type="entry name" value="DNA_brk_join_enz"/>
</dbReference>
<dbReference type="SUPFAM" id="SSF56349">
    <property type="entry name" value="DNA breaking-rejoining enzymes"/>
    <property type="match status" value="1"/>
</dbReference>
<gene>
    <name evidence="3" type="ORF">GAB14E_0140</name>
</gene>
<keyword evidence="1" id="KW-0233">DNA recombination</keyword>
<evidence type="ECO:0000256" key="1">
    <source>
        <dbReference type="ARBA" id="ARBA00023172"/>
    </source>
</evidence>
<dbReference type="AlphaFoldDB" id="A0A099L2W1"/>
<dbReference type="OrthoDB" id="5297095at2"/>
<dbReference type="Proteomes" id="UP000029868">
    <property type="component" value="Unassembled WGS sequence"/>
</dbReference>
<evidence type="ECO:0000313" key="3">
    <source>
        <dbReference type="EMBL" id="KGJ96193.1"/>
    </source>
</evidence>
<feature type="domain" description="Tyr recombinase" evidence="2">
    <location>
        <begin position="22"/>
        <end position="206"/>
    </location>
</feature>
<evidence type="ECO:0000313" key="4">
    <source>
        <dbReference type="Proteomes" id="UP000029868"/>
    </source>
</evidence>
<evidence type="ECO:0000259" key="2">
    <source>
        <dbReference type="PROSITE" id="PS51898"/>
    </source>
</evidence>
<organism evidence="3 4">
    <name type="scientific">Colwellia psychrerythraea</name>
    <name type="common">Vibrio psychroerythus</name>
    <dbReference type="NCBI Taxonomy" id="28229"/>
    <lineage>
        <taxon>Bacteria</taxon>
        <taxon>Pseudomonadati</taxon>
        <taxon>Pseudomonadota</taxon>
        <taxon>Gammaproteobacteria</taxon>
        <taxon>Alteromonadales</taxon>
        <taxon>Colwelliaceae</taxon>
        <taxon>Colwellia</taxon>
    </lineage>
</organism>
<dbReference type="InterPro" id="IPR013762">
    <property type="entry name" value="Integrase-like_cat_sf"/>
</dbReference>
<dbReference type="PATRIC" id="fig|28229.3.peg.1074"/>
<sequence>MYDMIPYTPKASWNKGKLVGQKLPLKLEEIWSIRTRLDLANNLRELTMFNLALDCKLSACDFIKLKVMDIAHGENIQSRALLIQQKTGTPVQFEITKKTRTALQKWTLFQSLHSSDYLFGSRVKDNFHLSTRQYARIVKKWIASIGLDVTSYGTHSMRRTKATLIYKKTTNLRAVQILLSHTKLESTVRYLGIEVDDALELSETIDI</sequence>
<dbReference type="GO" id="GO:0003677">
    <property type="term" value="F:DNA binding"/>
    <property type="evidence" value="ECO:0007669"/>
    <property type="project" value="InterPro"/>
</dbReference>